<dbReference type="OrthoDB" id="78344at2759"/>
<dbReference type="GO" id="GO:0000139">
    <property type="term" value="C:Golgi membrane"/>
    <property type="evidence" value="ECO:0007669"/>
    <property type="project" value="TreeGrafter"/>
</dbReference>
<keyword evidence="4 8" id="KW-0812">Transmembrane</keyword>
<dbReference type="Proteomes" id="UP001153636">
    <property type="component" value="Chromosome 12"/>
</dbReference>
<sequence>MLKNRFLLYAGGIFISYFYFGILQEKITRGKYTYEVINEDGTKTIESEKYTYSVTLVLVQCIINFIVAKIASTMWPQGEDTTQKLYYASMSVTYLLAMICSNMALQWVPYPTQVVGKSAKPIPVMLLGVLVGKKTYPTRKYIFVFMIVFGIVLFMLKDKTSSQAEDTSMGIGELLLVLSLIMDGLTGAIQDRIRAESKPTGIHMMEVANAWCTLFLGILLIISGEYWKFYEFALRYPPVIINLLALGVTSAIGQLFLYSMVSEFGPLVVSVVTTTRKFFTVLASVILFGNIISGRQWIGALIVFIALFLDAYYSKAQPKKK</sequence>
<feature type="transmembrane region" description="Helical" evidence="8">
    <location>
        <begin position="297"/>
        <end position="313"/>
    </location>
</feature>
<dbReference type="EMBL" id="OV651824">
    <property type="protein sequence ID" value="CAH1102254.1"/>
    <property type="molecule type" value="Genomic_DNA"/>
</dbReference>
<comment type="subcellular location">
    <subcellularLocation>
        <location evidence="1">Endoplasmic reticulum membrane</location>
        <topology evidence="1">Multi-pass membrane protein</topology>
    </subcellularLocation>
</comment>
<name>A0A9P0CHC1_9CUCU</name>
<organism evidence="9 10">
    <name type="scientific">Psylliodes chrysocephalus</name>
    <dbReference type="NCBI Taxonomy" id="3402493"/>
    <lineage>
        <taxon>Eukaryota</taxon>
        <taxon>Metazoa</taxon>
        <taxon>Ecdysozoa</taxon>
        <taxon>Arthropoda</taxon>
        <taxon>Hexapoda</taxon>
        <taxon>Insecta</taxon>
        <taxon>Pterygota</taxon>
        <taxon>Neoptera</taxon>
        <taxon>Endopterygota</taxon>
        <taxon>Coleoptera</taxon>
        <taxon>Polyphaga</taxon>
        <taxon>Cucujiformia</taxon>
        <taxon>Chrysomeloidea</taxon>
        <taxon>Chrysomelidae</taxon>
        <taxon>Galerucinae</taxon>
        <taxon>Alticini</taxon>
        <taxon>Psylliodes</taxon>
    </lineage>
</organism>
<dbReference type="InterPro" id="IPR013657">
    <property type="entry name" value="SCL35B1-4/HUT1"/>
</dbReference>
<dbReference type="GO" id="GO:0005459">
    <property type="term" value="F:UDP-galactose transmembrane transporter activity"/>
    <property type="evidence" value="ECO:0007669"/>
    <property type="project" value="TreeGrafter"/>
</dbReference>
<feature type="transmembrane region" description="Helical" evidence="8">
    <location>
        <begin position="141"/>
        <end position="157"/>
    </location>
</feature>
<comment type="similarity">
    <text evidence="2">Belongs to the nucleotide-sugar transporter family. SLC35B subfamily.</text>
</comment>
<feature type="transmembrane region" description="Helical" evidence="8">
    <location>
        <begin position="50"/>
        <end position="71"/>
    </location>
</feature>
<dbReference type="GO" id="GO:0005789">
    <property type="term" value="C:endoplasmic reticulum membrane"/>
    <property type="evidence" value="ECO:0007669"/>
    <property type="project" value="UniProtKB-SubCell"/>
</dbReference>
<feature type="transmembrane region" description="Helical" evidence="8">
    <location>
        <begin position="239"/>
        <end position="260"/>
    </location>
</feature>
<evidence type="ECO:0000313" key="9">
    <source>
        <dbReference type="EMBL" id="CAH1102254.1"/>
    </source>
</evidence>
<evidence type="ECO:0000256" key="1">
    <source>
        <dbReference type="ARBA" id="ARBA00004477"/>
    </source>
</evidence>
<reference evidence="9" key="1">
    <citation type="submission" date="2022-01" db="EMBL/GenBank/DDBJ databases">
        <authorList>
            <person name="King R."/>
        </authorList>
    </citation>
    <scope>NUCLEOTIDE SEQUENCE</scope>
</reference>
<feature type="transmembrane region" description="Helical" evidence="8">
    <location>
        <begin position="6"/>
        <end position="23"/>
    </location>
</feature>
<dbReference type="AlphaFoldDB" id="A0A9P0CHC1"/>
<dbReference type="SUPFAM" id="SSF103481">
    <property type="entry name" value="Multidrug resistance efflux transporter EmrE"/>
    <property type="match status" value="2"/>
</dbReference>
<proteinExistence type="inferred from homology"/>
<dbReference type="InterPro" id="IPR037185">
    <property type="entry name" value="EmrE-like"/>
</dbReference>
<feature type="transmembrane region" description="Helical" evidence="8">
    <location>
        <begin position="91"/>
        <end position="110"/>
    </location>
</feature>
<evidence type="ECO:0000256" key="5">
    <source>
        <dbReference type="ARBA" id="ARBA00022824"/>
    </source>
</evidence>
<dbReference type="Pfam" id="PF08449">
    <property type="entry name" value="UAA"/>
    <property type="match status" value="1"/>
</dbReference>
<keyword evidence="6 8" id="KW-1133">Transmembrane helix</keyword>
<evidence type="ECO:0000256" key="3">
    <source>
        <dbReference type="ARBA" id="ARBA00022448"/>
    </source>
</evidence>
<evidence type="ECO:0000256" key="2">
    <source>
        <dbReference type="ARBA" id="ARBA00010694"/>
    </source>
</evidence>
<feature type="transmembrane region" description="Helical" evidence="8">
    <location>
        <begin position="210"/>
        <end position="227"/>
    </location>
</feature>
<feature type="transmembrane region" description="Helical" evidence="8">
    <location>
        <begin position="169"/>
        <end position="189"/>
    </location>
</feature>
<dbReference type="PANTHER" id="PTHR10778:SF10">
    <property type="entry name" value="SOLUTE CARRIER FAMILY 35 MEMBER B1"/>
    <property type="match status" value="1"/>
</dbReference>
<keyword evidence="3" id="KW-0813">Transport</keyword>
<keyword evidence="7 8" id="KW-0472">Membrane</keyword>
<keyword evidence="5" id="KW-0256">Endoplasmic reticulum</keyword>
<dbReference type="PANTHER" id="PTHR10778">
    <property type="entry name" value="SOLUTE CARRIER FAMILY 35 MEMBER B"/>
    <property type="match status" value="1"/>
</dbReference>
<dbReference type="Gene3D" id="1.10.3730.20">
    <property type="match status" value="1"/>
</dbReference>
<dbReference type="GO" id="GO:0005460">
    <property type="term" value="F:UDP-glucose transmembrane transporter activity"/>
    <property type="evidence" value="ECO:0007669"/>
    <property type="project" value="TreeGrafter"/>
</dbReference>
<evidence type="ECO:0000313" key="10">
    <source>
        <dbReference type="Proteomes" id="UP001153636"/>
    </source>
</evidence>
<evidence type="ECO:0000256" key="7">
    <source>
        <dbReference type="ARBA" id="ARBA00023136"/>
    </source>
</evidence>
<evidence type="ECO:0000256" key="8">
    <source>
        <dbReference type="SAM" id="Phobius"/>
    </source>
</evidence>
<feature type="transmembrane region" description="Helical" evidence="8">
    <location>
        <begin position="267"/>
        <end position="291"/>
    </location>
</feature>
<evidence type="ECO:0000256" key="4">
    <source>
        <dbReference type="ARBA" id="ARBA00022692"/>
    </source>
</evidence>
<evidence type="ECO:0000256" key="6">
    <source>
        <dbReference type="ARBA" id="ARBA00022989"/>
    </source>
</evidence>
<gene>
    <name evidence="9" type="ORF">PSYICH_LOCUS3462</name>
</gene>
<keyword evidence="10" id="KW-1185">Reference proteome</keyword>
<accession>A0A9P0CHC1</accession>
<evidence type="ECO:0008006" key="11">
    <source>
        <dbReference type="Google" id="ProtNLM"/>
    </source>
</evidence>
<protein>
    <recommendedName>
        <fullName evidence="11">Solute carrier family 35 member B1</fullName>
    </recommendedName>
</protein>